<dbReference type="RefSeq" id="WP_163829427.1">
    <property type="nucleotide sequence ID" value="NZ_JAAGUZ010000039.1"/>
</dbReference>
<keyword evidence="3" id="KW-0732">Signal</keyword>
<dbReference type="Pfam" id="PF13472">
    <property type="entry name" value="Lipase_GDSL_2"/>
    <property type="match status" value="1"/>
</dbReference>
<accession>A0A6P1D5N4</accession>
<proteinExistence type="predicted"/>
<feature type="active site" evidence="1">
    <location>
        <position position="262"/>
    </location>
</feature>
<dbReference type="AlphaFoldDB" id="A0A6P1D5N4"/>
<evidence type="ECO:0000256" key="2">
    <source>
        <dbReference type="PIRSR" id="PIRSR637460-2"/>
    </source>
</evidence>
<feature type="signal peptide" evidence="3">
    <location>
        <begin position="1"/>
        <end position="23"/>
    </location>
</feature>
<dbReference type="PANTHER" id="PTHR37981:SF1">
    <property type="entry name" value="SGNH HYDROLASE-TYPE ESTERASE DOMAIN-CONTAINING PROTEIN"/>
    <property type="match status" value="1"/>
</dbReference>
<evidence type="ECO:0000313" key="6">
    <source>
        <dbReference type="Proteomes" id="UP000468928"/>
    </source>
</evidence>
<dbReference type="InterPro" id="IPR037460">
    <property type="entry name" value="SEST-like"/>
</dbReference>
<keyword evidence="2" id="KW-1015">Disulfide bond</keyword>
<dbReference type="EMBL" id="JAAGUZ010000039">
    <property type="protein sequence ID" value="NEW45936.1"/>
    <property type="molecule type" value="Genomic_DNA"/>
</dbReference>
<dbReference type="InterPro" id="IPR013830">
    <property type="entry name" value="SGNH_hydro"/>
</dbReference>
<feature type="chain" id="PRO_5027049937" evidence="3">
    <location>
        <begin position="24"/>
        <end position="293"/>
    </location>
</feature>
<feature type="disulfide bond" evidence="2">
    <location>
        <begin position="126"/>
        <end position="141"/>
    </location>
</feature>
<gene>
    <name evidence="5" type="ORF">GV789_15990</name>
</gene>
<feature type="active site" description="Nucleophile" evidence="1">
    <location>
        <position position="35"/>
    </location>
</feature>
<dbReference type="GO" id="GO:0019433">
    <property type="term" value="P:triglyceride catabolic process"/>
    <property type="evidence" value="ECO:0007669"/>
    <property type="project" value="TreeGrafter"/>
</dbReference>
<comment type="caution">
    <text evidence="5">The sequence shown here is derived from an EMBL/GenBank/DDBJ whole genome shotgun (WGS) entry which is preliminary data.</text>
</comment>
<evidence type="ECO:0000313" key="5">
    <source>
        <dbReference type="EMBL" id="NEW45936.1"/>
    </source>
</evidence>
<dbReference type="SUPFAM" id="SSF52266">
    <property type="entry name" value="SGNH hydrolase"/>
    <property type="match status" value="1"/>
</dbReference>
<dbReference type="CDD" id="cd01823">
    <property type="entry name" value="SEST_like"/>
    <property type="match status" value="1"/>
</dbReference>
<organism evidence="5 6">
    <name type="scientific">Nocardia cyriacigeorgica</name>
    <dbReference type="NCBI Taxonomy" id="135487"/>
    <lineage>
        <taxon>Bacteria</taxon>
        <taxon>Bacillati</taxon>
        <taxon>Actinomycetota</taxon>
        <taxon>Actinomycetes</taxon>
        <taxon>Mycobacteriales</taxon>
        <taxon>Nocardiaceae</taxon>
        <taxon>Nocardia</taxon>
    </lineage>
</organism>
<feature type="disulfide bond" evidence="2">
    <location>
        <begin position="191"/>
        <end position="240"/>
    </location>
</feature>
<dbReference type="InterPro" id="IPR036514">
    <property type="entry name" value="SGNH_hydro_sf"/>
</dbReference>
<evidence type="ECO:0000256" key="3">
    <source>
        <dbReference type="SAM" id="SignalP"/>
    </source>
</evidence>
<sequence length="293" mass="30545">MGRLFAAVVAGLIGGLNLPAALAPPPLPYVALGDSYTTAPGILDPAPASPPLCTRSAVNYPHLLAEAAGWELTDVSCASAATVHMTTAQYPYQPPQFDALSPRTRIVTYQAGGNDGNVFQTMVIACSALNAGNVADVGAPCRDTLGTRFSDDIAAGEPAMGAAIRRIRELAPNARVFVVGYPAVLPESGRCYPQMPLSTGDVAYARGIEQELNAALRRQAGANGAVYVDIYTPSIGHDACADPATRWVEPLVPAQPNATPVHPNAAGQQATANVLRAVITDTARRGQAEFDDR</sequence>
<dbReference type="Gene3D" id="3.40.50.1110">
    <property type="entry name" value="SGNH hydrolase"/>
    <property type="match status" value="1"/>
</dbReference>
<protein>
    <submittedName>
        <fullName evidence="5">SGNH/GDSL hydrolase family protein</fullName>
    </submittedName>
</protein>
<evidence type="ECO:0000259" key="4">
    <source>
        <dbReference type="Pfam" id="PF13472"/>
    </source>
</evidence>
<name>A0A6P1D5N4_9NOCA</name>
<dbReference type="PANTHER" id="PTHR37981">
    <property type="entry name" value="LIPASE 2"/>
    <property type="match status" value="1"/>
</dbReference>
<reference evidence="5 6" key="1">
    <citation type="submission" date="2020-01" db="EMBL/GenBank/DDBJ databases">
        <title>Genetics and antimicrobial susceptibilities of Nocardia species isolated from the soil; a comparison with species isolated from humans.</title>
        <authorList>
            <person name="Carrasco G."/>
            <person name="Monzon S."/>
            <person name="Sansegundo M."/>
            <person name="Garcia E."/>
            <person name="Garrido N."/>
            <person name="Medina M.J."/>
            <person name="Villalon P."/>
            <person name="Ramirez-Arocha A.C."/>
            <person name="Jimenez P."/>
            <person name="Cuesta I."/>
            <person name="Valdezate S."/>
        </authorList>
    </citation>
    <scope>NUCLEOTIDE SEQUENCE [LARGE SCALE GENOMIC DNA]</scope>
    <source>
        <strain evidence="5 6">CNM20110639</strain>
    </source>
</reference>
<evidence type="ECO:0000256" key="1">
    <source>
        <dbReference type="PIRSR" id="PIRSR637460-1"/>
    </source>
</evidence>
<dbReference type="Proteomes" id="UP000468928">
    <property type="component" value="Unassembled WGS sequence"/>
</dbReference>
<keyword evidence="5" id="KW-0378">Hydrolase</keyword>
<feature type="disulfide bond" evidence="2">
    <location>
        <begin position="53"/>
        <end position="77"/>
    </location>
</feature>
<feature type="domain" description="SGNH hydrolase-type esterase" evidence="4">
    <location>
        <begin position="31"/>
        <end position="270"/>
    </location>
</feature>
<dbReference type="GO" id="GO:0004806">
    <property type="term" value="F:triacylglycerol lipase activity"/>
    <property type="evidence" value="ECO:0007669"/>
    <property type="project" value="TreeGrafter"/>
</dbReference>